<dbReference type="PANTHER" id="PTHR46268:SF6">
    <property type="entry name" value="UNIVERSAL STRESS PROTEIN UP12"/>
    <property type="match status" value="1"/>
</dbReference>
<evidence type="ECO:0000313" key="4">
    <source>
        <dbReference type="Proteomes" id="UP000198432"/>
    </source>
</evidence>
<dbReference type="Pfam" id="PF00582">
    <property type="entry name" value="Usp"/>
    <property type="match status" value="1"/>
</dbReference>
<dbReference type="CDD" id="cd00293">
    <property type="entry name" value="USP-like"/>
    <property type="match status" value="1"/>
</dbReference>
<reference evidence="4" key="1">
    <citation type="submission" date="2017-06" db="EMBL/GenBank/DDBJ databases">
        <authorList>
            <person name="Varghese N."/>
            <person name="Submissions S."/>
        </authorList>
    </citation>
    <scope>NUCLEOTIDE SEQUENCE [LARGE SCALE GENOMIC DNA]</scope>
    <source>
        <strain evidence="4">NKM1</strain>
    </source>
</reference>
<dbReference type="Gene3D" id="3.40.50.620">
    <property type="entry name" value="HUPs"/>
    <property type="match status" value="2"/>
</dbReference>
<gene>
    <name evidence="3" type="ORF">SAMN06296052_102296</name>
</gene>
<dbReference type="InterPro" id="IPR006015">
    <property type="entry name" value="Universal_stress_UspA"/>
</dbReference>
<dbReference type="PANTHER" id="PTHR46268">
    <property type="entry name" value="STRESS RESPONSE PROTEIN NHAX"/>
    <property type="match status" value="1"/>
</dbReference>
<organism evidence="3 4">
    <name type="scientific">Pontibacter ummariensis</name>
    <dbReference type="NCBI Taxonomy" id="1610492"/>
    <lineage>
        <taxon>Bacteria</taxon>
        <taxon>Pseudomonadati</taxon>
        <taxon>Bacteroidota</taxon>
        <taxon>Cytophagia</taxon>
        <taxon>Cytophagales</taxon>
        <taxon>Hymenobacteraceae</taxon>
        <taxon>Pontibacter</taxon>
    </lineage>
</organism>
<evidence type="ECO:0000256" key="1">
    <source>
        <dbReference type="ARBA" id="ARBA00008791"/>
    </source>
</evidence>
<dbReference type="OrthoDB" id="1522603at2"/>
<accession>A0A239C2K5</accession>
<dbReference type="InterPro" id="IPR006016">
    <property type="entry name" value="UspA"/>
</dbReference>
<protein>
    <submittedName>
        <fullName evidence="3">Nucleotide-binding universal stress protein, UspA family</fullName>
    </submittedName>
</protein>
<dbReference type="PRINTS" id="PR01438">
    <property type="entry name" value="UNVRSLSTRESS"/>
</dbReference>
<dbReference type="EMBL" id="FZOQ01000002">
    <property type="protein sequence ID" value="SNS14122.1"/>
    <property type="molecule type" value="Genomic_DNA"/>
</dbReference>
<dbReference type="SUPFAM" id="SSF52402">
    <property type="entry name" value="Adenine nucleotide alpha hydrolases-like"/>
    <property type="match status" value="2"/>
</dbReference>
<evidence type="ECO:0000313" key="3">
    <source>
        <dbReference type="EMBL" id="SNS14122.1"/>
    </source>
</evidence>
<comment type="similarity">
    <text evidence="1">Belongs to the universal stress protein A family.</text>
</comment>
<dbReference type="AlphaFoldDB" id="A0A239C2K5"/>
<dbReference type="Proteomes" id="UP000198432">
    <property type="component" value="Unassembled WGS sequence"/>
</dbReference>
<evidence type="ECO:0000259" key="2">
    <source>
        <dbReference type="Pfam" id="PF00582"/>
    </source>
</evidence>
<dbReference type="InterPro" id="IPR014729">
    <property type="entry name" value="Rossmann-like_a/b/a_fold"/>
</dbReference>
<sequence>MYNKTRAAMKAILVPVDYSDNARNAFSYGLEIAKVTGAEVILLHAFFPIMSPPASYDAADVVLAMETGKLKELQHFADISMKALSATAEDCPGRAAKPYGSIKVSCVTKMGGSFDQIMEAIEAYHVDLVVMGMQGGNAISQAILGSTTISVMQESPVPVLAVPKGIQYKGFRSVAFATNLSKLPENADLHMLRDFIKVLKAKLQVLHLYQTDSQFRMFDARDALATLQRNFQDVDYDFSFDFRKDVAAGIQDFIQEEQVDLLVLIPQKHNVIERLLDQSITGKITAHPLVPLLALPSYLLEDNESIDEAVTAAE</sequence>
<feature type="domain" description="UspA" evidence="2">
    <location>
        <begin position="10"/>
        <end position="163"/>
    </location>
</feature>
<proteinExistence type="inferred from homology"/>
<keyword evidence="4" id="KW-1185">Reference proteome</keyword>
<name>A0A239C2K5_9BACT</name>